<reference evidence="1" key="1">
    <citation type="journal article" date="2015" name="Nature">
        <title>Complex archaea that bridge the gap between prokaryotes and eukaryotes.</title>
        <authorList>
            <person name="Spang A."/>
            <person name="Saw J.H."/>
            <person name="Jorgensen S.L."/>
            <person name="Zaremba-Niedzwiedzka K."/>
            <person name="Martijn J."/>
            <person name="Lind A.E."/>
            <person name="van Eijk R."/>
            <person name="Schleper C."/>
            <person name="Guy L."/>
            <person name="Ettema T.J."/>
        </authorList>
    </citation>
    <scope>NUCLEOTIDE SEQUENCE</scope>
</reference>
<gene>
    <name evidence="1" type="ORF">LCGC14_2476250</name>
</gene>
<sequence>MEKFDFVEVNNQVGKVFLPKDIMKFWSKEIDKILKRNFLMLKQVGIDPTLAWGLAVNDMYNSIVANFADFPLL</sequence>
<name>A0A0F9B9P8_9ZZZZ</name>
<protein>
    <submittedName>
        <fullName evidence="1">Uncharacterized protein</fullName>
    </submittedName>
</protein>
<comment type="caution">
    <text evidence="1">The sequence shown here is derived from an EMBL/GenBank/DDBJ whole genome shotgun (WGS) entry which is preliminary data.</text>
</comment>
<dbReference type="EMBL" id="LAZR01038897">
    <property type="protein sequence ID" value="KKL18365.1"/>
    <property type="molecule type" value="Genomic_DNA"/>
</dbReference>
<proteinExistence type="predicted"/>
<accession>A0A0F9B9P8</accession>
<organism evidence="1">
    <name type="scientific">marine sediment metagenome</name>
    <dbReference type="NCBI Taxonomy" id="412755"/>
    <lineage>
        <taxon>unclassified sequences</taxon>
        <taxon>metagenomes</taxon>
        <taxon>ecological metagenomes</taxon>
    </lineage>
</organism>
<dbReference type="AlphaFoldDB" id="A0A0F9B9P8"/>
<evidence type="ECO:0000313" key="1">
    <source>
        <dbReference type="EMBL" id="KKL18365.1"/>
    </source>
</evidence>